<feature type="transmembrane region" description="Helical" evidence="1">
    <location>
        <begin position="251"/>
        <end position="271"/>
    </location>
</feature>
<dbReference type="AlphaFoldDB" id="A0A6L3VKG6"/>
<feature type="transmembrane region" description="Helical" evidence="1">
    <location>
        <begin position="153"/>
        <end position="171"/>
    </location>
</feature>
<organism evidence="2 3">
    <name type="scientific">Actinomadura montaniterrae</name>
    <dbReference type="NCBI Taxonomy" id="1803903"/>
    <lineage>
        <taxon>Bacteria</taxon>
        <taxon>Bacillati</taxon>
        <taxon>Actinomycetota</taxon>
        <taxon>Actinomycetes</taxon>
        <taxon>Streptosporangiales</taxon>
        <taxon>Thermomonosporaceae</taxon>
        <taxon>Actinomadura</taxon>
    </lineage>
</organism>
<proteinExistence type="predicted"/>
<keyword evidence="3" id="KW-1185">Reference proteome</keyword>
<evidence type="ECO:0008006" key="4">
    <source>
        <dbReference type="Google" id="ProtNLM"/>
    </source>
</evidence>
<name>A0A6L3VKG6_9ACTN</name>
<protein>
    <recommendedName>
        <fullName evidence="4">UbiA family prenyltransferase</fullName>
    </recommendedName>
</protein>
<keyword evidence="1" id="KW-0812">Transmembrane</keyword>
<reference evidence="2 3" key="1">
    <citation type="submission" date="2019-09" db="EMBL/GenBank/DDBJ databases">
        <title>Actinomadura physcomitrii sp. nov., a novel actinomycete isolated from moss [Physcomitrium sphaericum (Ludw) Fuernr].</title>
        <authorList>
            <person name="Liu C."/>
            <person name="Zhuang X."/>
        </authorList>
    </citation>
    <scope>NUCLEOTIDE SEQUENCE [LARGE SCALE GENOMIC DNA]</scope>
    <source>
        <strain evidence="2 3">CYP1-1B</strain>
    </source>
</reference>
<keyword evidence="1" id="KW-0472">Membrane</keyword>
<feature type="transmembrane region" description="Helical" evidence="1">
    <location>
        <begin position="96"/>
        <end position="117"/>
    </location>
</feature>
<evidence type="ECO:0000256" key="1">
    <source>
        <dbReference type="SAM" id="Phobius"/>
    </source>
</evidence>
<evidence type="ECO:0000313" key="3">
    <source>
        <dbReference type="Proteomes" id="UP000483004"/>
    </source>
</evidence>
<keyword evidence="1" id="KW-1133">Transmembrane helix</keyword>
<feature type="transmembrane region" description="Helical" evidence="1">
    <location>
        <begin position="25"/>
        <end position="44"/>
    </location>
</feature>
<sequence>MTSGGAGAGRCRRIGRYVAGSHPPVPSLVLAVAWAYGVTGLFAALDPLVTRWRPGAGTAVAAVTVFADLLLMRALDDVRDLDYDRRFNPGRPLASGAVRVGDLGVLYALGAPAVLALNAARPWQAAILGVQLAYGVILVAVHCRWGWPPGERLLVNLLVSLPAPVLLHAYLYAGYLHAAGHRAGWPGCAAVVVAVLAAGHAELAKNITREPRPGERTYAAALGLRGSAVLALAAPALSAALLAAWSRAPLAWTPAAVLPLAVPAAAGHRFLRGRARRPAAAPPLHLLLTFAGYAALGLAR</sequence>
<dbReference type="EMBL" id="WBMR01000350">
    <property type="protein sequence ID" value="KAB2358086.1"/>
    <property type="molecule type" value="Genomic_DNA"/>
</dbReference>
<dbReference type="RefSeq" id="WP_151546955.1">
    <property type="nucleotide sequence ID" value="NZ_WBMR01000350.1"/>
</dbReference>
<feature type="transmembrane region" description="Helical" evidence="1">
    <location>
        <begin position="123"/>
        <end position="141"/>
    </location>
</feature>
<feature type="transmembrane region" description="Helical" evidence="1">
    <location>
        <begin position="183"/>
        <end position="201"/>
    </location>
</feature>
<evidence type="ECO:0000313" key="2">
    <source>
        <dbReference type="EMBL" id="KAB2358086.1"/>
    </source>
</evidence>
<accession>A0A6L3VKG6</accession>
<dbReference type="OrthoDB" id="5496839at2"/>
<feature type="transmembrane region" description="Helical" evidence="1">
    <location>
        <begin position="222"/>
        <end position="245"/>
    </location>
</feature>
<gene>
    <name evidence="2" type="ORF">F9B16_48060</name>
</gene>
<comment type="caution">
    <text evidence="2">The sequence shown here is derived from an EMBL/GenBank/DDBJ whole genome shotgun (WGS) entry which is preliminary data.</text>
</comment>
<feature type="transmembrane region" description="Helical" evidence="1">
    <location>
        <begin position="56"/>
        <end position="75"/>
    </location>
</feature>
<dbReference type="Proteomes" id="UP000483004">
    <property type="component" value="Unassembled WGS sequence"/>
</dbReference>